<feature type="domain" description="Translocation and assembly module TamB C-terminal" evidence="7">
    <location>
        <begin position="1202"/>
        <end position="1648"/>
    </location>
</feature>
<keyword evidence="3 6" id="KW-1133">Transmembrane helix</keyword>
<protein>
    <submittedName>
        <fullName evidence="8">Translocation/assembly module TamB domain-containing protein</fullName>
    </submittedName>
</protein>
<evidence type="ECO:0000259" key="7">
    <source>
        <dbReference type="Pfam" id="PF04357"/>
    </source>
</evidence>
<feature type="compositionally biased region" description="Low complexity" evidence="5">
    <location>
        <begin position="1694"/>
        <end position="1710"/>
    </location>
</feature>
<dbReference type="InterPro" id="IPR007452">
    <property type="entry name" value="TamB_C"/>
</dbReference>
<evidence type="ECO:0000313" key="8">
    <source>
        <dbReference type="EMBL" id="GAA4325227.1"/>
    </source>
</evidence>
<evidence type="ECO:0000256" key="1">
    <source>
        <dbReference type="ARBA" id="ARBA00004167"/>
    </source>
</evidence>
<dbReference type="PANTHER" id="PTHR36985">
    <property type="entry name" value="TRANSLOCATION AND ASSEMBLY MODULE SUBUNIT TAMB"/>
    <property type="match status" value="1"/>
</dbReference>
<dbReference type="RefSeq" id="WP_345254423.1">
    <property type="nucleotide sequence ID" value="NZ_BAABGY010000006.1"/>
</dbReference>
<comment type="subcellular location">
    <subcellularLocation>
        <location evidence="1">Membrane</location>
        <topology evidence="1">Single-pass membrane protein</topology>
    </subcellularLocation>
</comment>
<evidence type="ECO:0000256" key="2">
    <source>
        <dbReference type="ARBA" id="ARBA00022692"/>
    </source>
</evidence>
<feature type="compositionally biased region" description="Basic and acidic residues" evidence="5">
    <location>
        <begin position="1681"/>
        <end position="1693"/>
    </location>
</feature>
<proteinExistence type="predicted"/>
<organism evidence="8 9">
    <name type="scientific">Flaviaesturariibacter amylovorans</name>
    <dbReference type="NCBI Taxonomy" id="1084520"/>
    <lineage>
        <taxon>Bacteria</taxon>
        <taxon>Pseudomonadati</taxon>
        <taxon>Bacteroidota</taxon>
        <taxon>Chitinophagia</taxon>
        <taxon>Chitinophagales</taxon>
        <taxon>Chitinophagaceae</taxon>
        <taxon>Flaviaestuariibacter</taxon>
    </lineage>
</organism>
<accession>A0ABP8GJ69</accession>
<feature type="region of interest" description="Disordered" evidence="5">
    <location>
        <begin position="1678"/>
        <end position="1710"/>
    </location>
</feature>
<evidence type="ECO:0000256" key="5">
    <source>
        <dbReference type="SAM" id="MobiDB-lite"/>
    </source>
</evidence>
<dbReference type="Pfam" id="PF04357">
    <property type="entry name" value="TamB"/>
    <property type="match status" value="1"/>
</dbReference>
<feature type="transmembrane region" description="Helical" evidence="6">
    <location>
        <begin position="27"/>
        <end position="47"/>
    </location>
</feature>
<dbReference type="EMBL" id="BAABGY010000006">
    <property type="protein sequence ID" value="GAA4325227.1"/>
    <property type="molecule type" value="Genomic_DNA"/>
</dbReference>
<evidence type="ECO:0000256" key="3">
    <source>
        <dbReference type="ARBA" id="ARBA00022989"/>
    </source>
</evidence>
<keyword evidence="4 6" id="KW-0472">Membrane</keyword>
<reference evidence="9" key="1">
    <citation type="journal article" date="2019" name="Int. J. Syst. Evol. Microbiol.">
        <title>The Global Catalogue of Microorganisms (GCM) 10K type strain sequencing project: providing services to taxonomists for standard genome sequencing and annotation.</title>
        <authorList>
            <consortium name="The Broad Institute Genomics Platform"/>
            <consortium name="The Broad Institute Genome Sequencing Center for Infectious Disease"/>
            <person name="Wu L."/>
            <person name="Ma J."/>
        </authorList>
    </citation>
    <scope>NUCLEOTIDE SEQUENCE [LARGE SCALE GENOMIC DNA]</scope>
    <source>
        <strain evidence="9">JCM 17919</strain>
    </source>
</reference>
<keyword evidence="9" id="KW-1185">Reference proteome</keyword>
<keyword evidence="2 6" id="KW-0812">Transmembrane</keyword>
<sequence length="1710" mass="187097">MSTETLSSAPAPAPRPRRTVVQRVARVLLKTVLFLLLFVVLVILFLLTPPGQQFATNRVERFLENKLKTRVEIGSIRIGLPRKVVLENIYVEDRTKDTLLYGGTVRANVELLKLFNNEVTINDLQIENMTAKVKRVLPDTVYNFQFVVDAFMTQQAANPDTAAAPVMKMAVKNLGLKNINVVYKDVLTGNDMNARIGNLTARMDTFDVNNQRFGIPSLAINGLHVRYYQTRPLTAPAINAAPATAKAVLPRLDIGQVRLRDIHVDYGNETSAFYTKLDLGNLLLDGKDLDLDRNRIHLARVRIDDNNTVIRLGRKQAARDLANAVEAGADSAVQQDYLVRVDHFELNGNRIRFDNDNTPRTPQGIDFAHFDGSDLNLAIQNLVLNKDSIAGRITRGSLREKSGFVLNSLQGDLLYANNQAYIKDLDLQTPGTHLKRYAVLQYTSQDALVKQFEKTVLNISIEDSRVQVKDILAFAPQLRSQPAFANPNAVWTVDLRGSGTMDRLNISSLRFNGLRNTSIDASGTLAGLSNPNAAGGTFTIRRLHTSQTDLALFTGGKRLSNAQMDLPETFTASGTLSGNMANINANMNVATAYGNVGVNGNFANLTSPAGARYNAVVRTRSLRLDRILRGAVPVGALTTDMRITGTGFTPETMNARFNGTVSSVVYNKYNYRNIRLDGSLNKNSFVANTDIRDPNIDLTLKASGSFGANTRFKVNGFIDSIKTGALGLTAQPLTFRGRINADVRNMNADFLDADVLITEALFVSGTQRAPIDSLSFVSGQTGSEQFMRVRSNFLNADLNGQYRFSDLGFIIQNNIQPYFSTDNSYQVRNVRPYDIRFKIDAVNSPVLAAFVPGFDMSQPLRAEGTIATGRGLNATVDAPALAFGGNSLSGLGLKVTTTADGLQVSGDVAHFVSGTMDIYNTRVAATIRNNTIDFNLGVNDKGNKPKYRLSGLLTQPSAGTYTLSLRPDSLLLNYELWSVAANNGISISPNSISANNFVLSRDGQQLALQSTSGAGGPLNVTFTDFRLGTITGFLRADSLLADGRLNGTATFQGLPKNPLFTSDLRINDLSFRKDTIGNVTMRVSSAAGNRYIADVNVTGKGNDFGLNGSLTQQAGGVIGLDLDLAIRRLELRSLQGALADFVTSANGNITGGAKISGTTAAPKVNGTLNFNQASISTLAIGGPFTIDNEKLAVTEEGFRFDNFSIRDSLNNPLTIDGTVRTSNFINYRFDLDVNARDFMAVNTQKKTNSLYYGKMNITTRLHVGGTEANPVVDGNIAVNQGTAFTIVVPQREPGIVEREGVVQFVDFSNPGVDSFFMALDTLNNTSIKGFDVAVNIDINKEATFNVIVDVASGDLLNLKGTGNLTAGVDPSGKITLTGTYVIDEGGYQFALNFLRRRFILDKGSRITWLGEPTAAELEVTGRYVANTAPLDLVEQQIAETTQRNFYLQKLPFQVLLYLRGALMKPDLTFDIQLPPGQNFNVSGDVLSTVQTRLTQLRSEPTELNKQVFAVLLLNRFVGDNPFSSNGGGFNAGTFARTSVSKLMTEQLNNLAAGLIQGVDLNFDVASSDDYTTGERRARTDLNVGLSKRLLNDRLTVTVGSNFQLEGPQQNNNSGNNIAGNIQVNYQLSRDGRYMLRFYRRNDYEGYVDGYVVETGLGFIISVEYNRFREIWQARRVRRDVKRKEKEAAKEQQPPKEQTTETQATEQPSHD</sequence>
<comment type="caution">
    <text evidence="8">The sequence shown here is derived from an EMBL/GenBank/DDBJ whole genome shotgun (WGS) entry which is preliminary data.</text>
</comment>
<evidence type="ECO:0000256" key="4">
    <source>
        <dbReference type="ARBA" id="ARBA00023136"/>
    </source>
</evidence>
<name>A0ABP8GJ69_9BACT</name>
<dbReference type="Proteomes" id="UP001501725">
    <property type="component" value="Unassembled WGS sequence"/>
</dbReference>
<evidence type="ECO:0000313" key="9">
    <source>
        <dbReference type="Proteomes" id="UP001501725"/>
    </source>
</evidence>
<dbReference type="PANTHER" id="PTHR36985:SF1">
    <property type="entry name" value="TRANSLOCATION AND ASSEMBLY MODULE SUBUNIT TAMB"/>
    <property type="match status" value="1"/>
</dbReference>
<gene>
    <name evidence="8" type="ORF">GCM10023184_13060</name>
</gene>
<evidence type="ECO:0000256" key="6">
    <source>
        <dbReference type="SAM" id="Phobius"/>
    </source>
</evidence>